<dbReference type="GO" id="GO:0016226">
    <property type="term" value="P:iron-sulfur cluster assembly"/>
    <property type="evidence" value="ECO:0007669"/>
    <property type="project" value="InterPro"/>
</dbReference>
<dbReference type="STRING" id="40335.Ltuc_1337"/>
<comment type="caution">
    <text evidence="2">The sequence shown here is derived from an EMBL/GenBank/DDBJ whole genome shotgun (WGS) entry which is preliminary data.</text>
</comment>
<dbReference type="AlphaFoldDB" id="A0A0W0ZWH4"/>
<evidence type="ECO:0000313" key="3">
    <source>
        <dbReference type="Proteomes" id="UP000054693"/>
    </source>
</evidence>
<organism evidence="2 3">
    <name type="scientific">Legionella tucsonensis</name>
    <dbReference type="NCBI Taxonomy" id="40335"/>
    <lineage>
        <taxon>Bacteria</taxon>
        <taxon>Pseudomonadati</taxon>
        <taxon>Pseudomonadota</taxon>
        <taxon>Gammaproteobacteria</taxon>
        <taxon>Legionellales</taxon>
        <taxon>Legionellaceae</taxon>
        <taxon>Legionella</taxon>
    </lineage>
</organism>
<proteinExistence type="predicted"/>
<dbReference type="Gene3D" id="3.90.1010.10">
    <property type="match status" value="1"/>
</dbReference>
<dbReference type="Pfam" id="PF01592">
    <property type="entry name" value="NifU_N"/>
    <property type="match status" value="1"/>
</dbReference>
<dbReference type="RefSeq" id="WP_058520524.1">
    <property type="nucleotide sequence ID" value="NZ_CAAAIP010000001.1"/>
</dbReference>
<dbReference type="SUPFAM" id="SSF82649">
    <property type="entry name" value="SufE/NifU"/>
    <property type="match status" value="1"/>
</dbReference>
<protein>
    <submittedName>
        <fullName evidence="2">Putative iron-sulpher cluster proteins NifU</fullName>
    </submittedName>
</protein>
<dbReference type="InterPro" id="IPR002871">
    <property type="entry name" value="NIF_FeS_clus_asmbl_NifU_N"/>
</dbReference>
<evidence type="ECO:0000259" key="1">
    <source>
        <dbReference type="Pfam" id="PF01592"/>
    </source>
</evidence>
<dbReference type="GO" id="GO:0051536">
    <property type="term" value="F:iron-sulfur cluster binding"/>
    <property type="evidence" value="ECO:0007669"/>
    <property type="project" value="InterPro"/>
</dbReference>
<dbReference type="PATRIC" id="fig|40335.7.peg.1423"/>
<feature type="domain" description="NIF system FeS cluster assembly NifU N-terminal" evidence="1">
    <location>
        <begin position="3"/>
        <end position="118"/>
    </location>
</feature>
<sequence length="143" mass="16286">MIYNRIVQDCFFSPRHVGVIDLNDHFAVVVKNNQKGQGTIELYMQCNSESTIVRACFKTNGNPYVVAGLEWLCRQLEGLLLDVVPQIDYQLIVKELDIPVAQYPIALRVIDVYKKALLLMKKAKIESRGNNECSDASCRKHRS</sequence>
<accession>A0A0W0ZWH4</accession>
<dbReference type="EMBL" id="LNZA01000001">
    <property type="protein sequence ID" value="KTD73490.1"/>
    <property type="molecule type" value="Genomic_DNA"/>
</dbReference>
<name>A0A0W0ZWH4_9GAMM</name>
<dbReference type="Proteomes" id="UP000054693">
    <property type="component" value="Unassembled WGS sequence"/>
</dbReference>
<evidence type="ECO:0000313" key="2">
    <source>
        <dbReference type="EMBL" id="KTD73490.1"/>
    </source>
</evidence>
<gene>
    <name evidence="2" type="ORF">Ltuc_1337</name>
</gene>
<reference evidence="2 3" key="1">
    <citation type="submission" date="2015-11" db="EMBL/GenBank/DDBJ databases">
        <title>Genomic analysis of 38 Legionella species identifies large and diverse effector repertoires.</title>
        <authorList>
            <person name="Burstein D."/>
            <person name="Amaro F."/>
            <person name="Zusman T."/>
            <person name="Lifshitz Z."/>
            <person name="Cohen O."/>
            <person name="Gilbert J.A."/>
            <person name="Pupko T."/>
            <person name="Shuman H.A."/>
            <person name="Segal G."/>
        </authorList>
    </citation>
    <scope>NUCLEOTIDE SEQUENCE [LARGE SCALE GENOMIC DNA]</scope>
    <source>
        <strain evidence="2 3">ATCC 49180</strain>
    </source>
</reference>
<dbReference type="GO" id="GO:0005506">
    <property type="term" value="F:iron ion binding"/>
    <property type="evidence" value="ECO:0007669"/>
    <property type="project" value="InterPro"/>
</dbReference>
<keyword evidence="3" id="KW-1185">Reference proteome</keyword>